<evidence type="ECO:0000256" key="2">
    <source>
        <dbReference type="ARBA" id="ARBA00022741"/>
    </source>
</evidence>
<evidence type="ECO:0000256" key="6">
    <source>
        <dbReference type="SAM" id="MobiDB-lite"/>
    </source>
</evidence>
<dbReference type="Pfam" id="PF00270">
    <property type="entry name" value="DEAD"/>
    <property type="match status" value="1"/>
</dbReference>
<feature type="domain" description="Helicase ATP-binding" evidence="7">
    <location>
        <begin position="201"/>
        <end position="394"/>
    </location>
</feature>
<dbReference type="AlphaFoldDB" id="A0A9D4PCF2"/>
<dbReference type="SMART" id="SM00490">
    <property type="entry name" value="HELICc"/>
    <property type="match status" value="1"/>
</dbReference>
<dbReference type="GO" id="GO:0016787">
    <property type="term" value="F:hydrolase activity"/>
    <property type="evidence" value="ECO:0007669"/>
    <property type="project" value="UniProtKB-KW"/>
</dbReference>
<evidence type="ECO:0000259" key="8">
    <source>
        <dbReference type="PROSITE" id="PS51194"/>
    </source>
</evidence>
<dbReference type="EC" id="3.6.4.13" evidence="1"/>
<name>A0A9D4PCF2_RHISA</name>
<feature type="domain" description="Helicase C-terminal" evidence="8">
    <location>
        <begin position="398"/>
        <end position="545"/>
    </location>
</feature>
<accession>A0A9D4PCF2</accession>
<dbReference type="InterPro" id="IPR014001">
    <property type="entry name" value="Helicase_ATP-bd"/>
</dbReference>
<reference evidence="9" key="2">
    <citation type="submission" date="2021-09" db="EMBL/GenBank/DDBJ databases">
        <authorList>
            <person name="Jia N."/>
            <person name="Wang J."/>
            <person name="Shi W."/>
            <person name="Du L."/>
            <person name="Sun Y."/>
            <person name="Zhan W."/>
            <person name="Jiang J."/>
            <person name="Wang Q."/>
            <person name="Zhang B."/>
            <person name="Ji P."/>
            <person name="Sakyi L.B."/>
            <person name="Cui X."/>
            <person name="Yuan T."/>
            <person name="Jiang B."/>
            <person name="Yang W."/>
            <person name="Lam T.T.-Y."/>
            <person name="Chang Q."/>
            <person name="Ding S."/>
            <person name="Wang X."/>
            <person name="Zhu J."/>
            <person name="Ruan X."/>
            <person name="Zhao L."/>
            <person name="Wei J."/>
            <person name="Que T."/>
            <person name="Du C."/>
            <person name="Cheng J."/>
            <person name="Dai P."/>
            <person name="Han X."/>
            <person name="Huang E."/>
            <person name="Gao Y."/>
            <person name="Liu J."/>
            <person name="Shao H."/>
            <person name="Ye R."/>
            <person name="Li L."/>
            <person name="Wei W."/>
            <person name="Wang X."/>
            <person name="Wang C."/>
            <person name="Huo Q."/>
            <person name="Li W."/>
            <person name="Guo W."/>
            <person name="Chen H."/>
            <person name="Chen S."/>
            <person name="Zhou L."/>
            <person name="Zhou L."/>
            <person name="Ni X."/>
            <person name="Tian J."/>
            <person name="Zhou Y."/>
            <person name="Sheng Y."/>
            <person name="Liu T."/>
            <person name="Pan Y."/>
            <person name="Xia L."/>
            <person name="Li J."/>
            <person name="Zhao F."/>
            <person name="Cao W."/>
        </authorList>
    </citation>
    <scope>NUCLEOTIDE SEQUENCE</scope>
    <source>
        <strain evidence="9">Rsan-2018</strain>
        <tissue evidence="9">Larvae</tissue>
    </source>
</reference>
<dbReference type="Proteomes" id="UP000821837">
    <property type="component" value="Unassembled WGS sequence"/>
</dbReference>
<comment type="caution">
    <text evidence="9">The sequence shown here is derived from an EMBL/GenBank/DDBJ whole genome shotgun (WGS) entry which is preliminary data.</text>
</comment>
<sequence length="552" mass="61081">MGHNQAAREVTTRKGAAWGRAFSPKYVSFLIVRRGNPKQIMAFDNQPPLPLPHGLGQKNGPNEGAPEPTVQPGRGTVGTGRDRRPPQLLNGDNFAMIPVRYHPYSTARRSQVGRTLRPSNWGRIRLPTYRKDFYREHTRNSQRSPEEVEAYRIANEITVKGLGAPKPILHVDEAGLPETITKAIENLNSGHKPTALQAQCWPIALSGRDLVAFDCTASKGKSLAFLVPAVVHAQSQPSVLDDAGPTVIVLTLTREAALQVQVAVQELSKGLEIRTMYLLSGEPKKPQLQLLEEGADICVATPGRLTAFMEEGKANLGRCTFLAIDEADRMLVLGFGEKVRAIADSIRPDRQTLVTLTCLCELTKDPVNVSVGTATQEQQIQRVEHVVVVCEEAEKEGKLVGLLKDILSDESDRAIVFVEMKERVEDLVLTLRSRGCPAVGIHGNKTEQEHQCALDALRSGKAPVLVATDVATRALELDNVRYVVSCDHPIHSSDLLRRFRHAARPDGTGRMYTFLRPDEREHAKELMWFLQENKQPLPPQLREVAAKKATRQ</sequence>
<reference evidence="9" key="1">
    <citation type="journal article" date="2020" name="Cell">
        <title>Large-Scale Comparative Analyses of Tick Genomes Elucidate Their Genetic Diversity and Vector Capacities.</title>
        <authorList>
            <consortium name="Tick Genome and Microbiome Consortium (TIGMIC)"/>
            <person name="Jia N."/>
            <person name="Wang J."/>
            <person name="Shi W."/>
            <person name="Du L."/>
            <person name="Sun Y."/>
            <person name="Zhan W."/>
            <person name="Jiang J.F."/>
            <person name="Wang Q."/>
            <person name="Zhang B."/>
            <person name="Ji P."/>
            <person name="Bell-Sakyi L."/>
            <person name="Cui X.M."/>
            <person name="Yuan T.T."/>
            <person name="Jiang B.G."/>
            <person name="Yang W.F."/>
            <person name="Lam T.T."/>
            <person name="Chang Q.C."/>
            <person name="Ding S.J."/>
            <person name="Wang X.J."/>
            <person name="Zhu J.G."/>
            <person name="Ruan X.D."/>
            <person name="Zhao L."/>
            <person name="Wei J.T."/>
            <person name="Ye R.Z."/>
            <person name="Que T.C."/>
            <person name="Du C.H."/>
            <person name="Zhou Y.H."/>
            <person name="Cheng J.X."/>
            <person name="Dai P.F."/>
            <person name="Guo W.B."/>
            <person name="Han X.H."/>
            <person name="Huang E.J."/>
            <person name="Li L.F."/>
            <person name="Wei W."/>
            <person name="Gao Y.C."/>
            <person name="Liu J.Z."/>
            <person name="Shao H.Z."/>
            <person name="Wang X."/>
            <person name="Wang C.C."/>
            <person name="Yang T.C."/>
            <person name="Huo Q.B."/>
            <person name="Li W."/>
            <person name="Chen H.Y."/>
            <person name="Chen S.E."/>
            <person name="Zhou L.G."/>
            <person name="Ni X.B."/>
            <person name="Tian J.H."/>
            <person name="Sheng Y."/>
            <person name="Liu T."/>
            <person name="Pan Y.S."/>
            <person name="Xia L.Y."/>
            <person name="Li J."/>
            <person name="Zhao F."/>
            <person name="Cao W.C."/>
        </authorList>
    </citation>
    <scope>NUCLEOTIDE SEQUENCE</scope>
    <source>
        <strain evidence="9">Rsan-2018</strain>
    </source>
</reference>
<protein>
    <recommendedName>
        <fullName evidence="1">RNA helicase</fullName>
        <ecNumber evidence="1">3.6.4.13</ecNumber>
    </recommendedName>
</protein>
<dbReference type="SMART" id="SM00487">
    <property type="entry name" value="DEXDc"/>
    <property type="match status" value="1"/>
</dbReference>
<evidence type="ECO:0000313" key="9">
    <source>
        <dbReference type="EMBL" id="KAH7935798.1"/>
    </source>
</evidence>
<keyword evidence="10" id="KW-1185">Reference proteome</keyword>
<dbReference type="Pfam" id="PF00271">
    <property type="entry name" value="Helicase_C"/>
    <property type="match status" value="1"/>
</dbReference>
<dbReference type="EMBL" id="JABSTV010001255">
    <property type="protein sequence ID" value="KAH7935798.1"/>
    <property type="molecule type" value="Genomic_DNA"/>
</dbReference>
<keyword evidence="3" id="KW-0378">Hydrolase</keyword>
<dbReference type="PROSITE" id="PS51192">
    <property type="entry name" value="HELICASE_ATP_BIND_1"/>
    <property type="match status" value="1"/>
</dbReference>
<dbReference type="InterPro" id="IPR001650">
    <property type="entry name" value="Helicase_C-like"/>
</dbReference>
<dbReference type="GO" id="GO:0005524">
    <property type="term" value="F:ATP binding"/>
    <property type="evidence" value="ECO:0007669"/>
    <property type="project" value="UniProtKB-KW"/>
</dbReference>
<dbReference type="VEuPathDB" id="VectorBase:RSAN_038505"/>
<evidence type="ECO:0000256" key="3">
    <source>
        <dbReference type="ARBA" id="ARBA00022801"/>
    </source>
</evidence>
<dbReference type="PANTHER" id="PTHR47958">
    <property type="entry name" value="ATP-DEPENDENT RNA HELICASE DBP3"/>
    <property type="match status" value="1"/>
</dbReference>
<dbReference type="PROSITE" id="PS51194">
    <property type="entry name" value="HELICASE_CTER"/>
    <property type="match status" value="1"/>
</dbReference>
<dbReference type="GO" id="GO:0003724">
    <property type="term" value="F:RNA helicase activity"/>
    <property type="evidence" value="ECO:0007669"/>
    <property type="project" value="UniProtKB-EC"/>
</dbReference>
<dbReference type="InterPro" id="IPR027417">
    <property type="entry name" value="P-loop_NTPase"/>
</dbReference>
<proteinExistence type="predicted"/>
<evidence type="ECO:0000259" key="7">
    <source>
        <dbReference type="PROSITE" id="PS51192"/>
    </source>
</evidence>
<evidence type="ECO:0000313" key="10">
    <source>
        <dbReference type="Proteomes" id="UP000821837"/>
    </source>
</evidence>
<dbReference type="InterPro" id="IPR011545">
    <property type="entry name" value="DEAD/DEAH_box_helicase_dom"/>
</dbReference>
<feature type="region of interest" description="Disordered" evidence="6">
    <location>
        <begin position="47"/>
        <end position="91"/>
    </location>
</feature>
<evidence type="ECO:0000256" key="4">
    <source>
        <dbReference type="ARBA" id="ARBA00022806"/>
    </source>
</evidence>
<keyword evidence="5" id="KW-0067">ATP-binding</keyword>
<organism evidence="9 10">
    <name type="scientific">Rhipicephalus sanguineus</name>
    <name type="common">Brown dog tick</name>
    <name type="synonym">Ixodes sanguineus</name>
    <dbReference type="NCBI Taxonomy" id="34632"/>
    <lineage>
        <taxon>Eukaryota</taxon>
        <taxon>Metazoa</taxon>
        <taxon>Ecdysozoa</taxon>
        <taxon>Arthropoda</taxon>
        <taxon>Chelicerata</taxon>
        <taxon>Arachnida</taxon>
        <taxon>Acari</taxon>
        <taxon>Parasitiformes</taxon>
        <taxon>Ixodida</taxon>
        <taxon>Ixodoidea</taxon>
        <taxon>Ixodidae</taxon>
        <taxon>Rhipicephalinae</taxon>
        <taxon>Rhipicephalus</taxon>
        <taxon>Rhipicephalus</taxon>
    </lineage>
</organism>
<dbReference type="GO" id="GO:0003676">
    <property type="term" value="F:nucleic acid binding"/>
    <property type="evidence" value="ECO:0007669"/>
    <property type="project" value="InterPro"/>
</dbReference>
<dbReference type="SUPFAM" id="SSF52540">
    <property type="entry name" value="P-loop containing nucleoside triphosphate hydrolases"/>
    <property type="match status" value="1"/>
</dbReference>
<dbReference type="Gene3D" id="3.40.50.300">
    <property type="entry name" value="P-loop containing nucleotide triphosphate hydrolases"/>
    <property type="match status" value="2"/>
</dbReference>
<keyword evidence="4" id="KW-0347">Helicase</keyword>
<gene>
    <name evidence="9" type="ORF">HPB52_013597</name>
</gene>
<evidence type="ECO:0000256" key="1">
    <source>
        <dbReference type="ARBA" id="ARBA00012552"/>
    </source>
</evidence>
<evidence type="ECO:0000256" key="5">
    <source>
        <dbReference type="ARBA" id="ARBA00022840"/>
    </source>
</evidence>
<keyword evidence="2" id="KW-0547">Nucleotide-binding</keyword>